<dbReference type="InterPro" id="IPR020847">
    <property type="entry name" value="AP_endonuclease_F1_BS"/>
</dbReference>
<dbReference type="PANTHER" id="PTHR46890">
    <property type="entry name" value="NON-LTR RETROLELEMENT REVERSE TRANSCRIPTASE-LIKE PROTEIN-RELATED"/>
    <property type="match status" value="1"/>
</dbReference>
<dbReference type="GO" id="GO:0003677">
    <property type="term" value="F:DNA binding"/>
    <property type="evidence" value="ECO:0007669"/>
    <property type="project" value="InterPro"/>
</dbReference>
<dbReference type="SUPFAM" id="SSF56672">
    <property type="entry name" value="DNA/RNA polymerases"/>
    <property type="match status" value="1"/>
</dbReference>
<protein>
    <submittedName>
        <fullName evidence="6">LINE-1 reverse transcriptase like</fullName>
    </submittedName>
</protein>
<dbReference type="PANTHER" id="PTHR46890:SF48">
    <property type="entry name" value="RNA-DIRECTED DNA POLYMERASE"/>
    <property type="match status" value="1"/>
</dbReference>
<dbReference type="CDD" id="cd01650">
    <property type="entry name" value="RT_nLTR_like"/>
    <property type="match status" value="1"/>
</dbReference>
<dbReference type="SMART" id="SM00360">
    <property type="entry name" value="RRM"/>
    <property type="match status" value="1"/>
</dbReference>
<dbReference type="PROSITE" id="PS50102">
    <property type="entry name" value="RRM"/>
    <property type="match status" value="1"/>
</dbReference>
<dbReference type="Pfam" id="PF03372">
    <property type="entry name" value="Exo_endo_phos"/>
    <property type="match status" value="1"/>
</dbReference>
<organism evidence="6 7">
    <name type="scientific">Trifolium medium</name>
    <dbReference type="NCBI Taxonomy" id="97028"/>
    <lineage>
        <taxon>Eukaryota</taxon>
        <taxon>Viridiplantae</taxon>
        <taxon>Streptophyta</taxon>
        <taxon>Embryophyta</taxon>
        <taxon>Tracheophyta</taxon>
        <taxon>Spermatophyta</taxon>
        <taxon>Magnoliopsida</taxon>
        <taxon>eudicotyledons</taxon>
        <taxon>Gunneridae</taxon>
        <taxon>Pentapetalae</taxon>
        <taxon>rosids</taxon>
        <taxon>fabids</taxon>
        <taxon>Fabales</taxon>
        <taxon>Fabaceae</taxon>
        <taxon>Papilionoideae</taxon>
        <taxon>50 kb inversion clade</taxon>
        <taxon>NPAAA clade</taxon>
        <taxon>Hologalegina</taxon>
        <taxon>IRL clade</taxon>
        <taxon>Trifolieae</taxon>
        <taxon>Trifolium</taxon>
    </lineage>
</organism>
<dbReference type="InterPro" id="IPR043502">
    <property type="entry name" value="DNA/RNA_pol_sf"/>
</dbReference>
<proteinExistence type="predicted"/>
<dbReference type="InterPro" id="IPR035979">
    <property type="entry name" value="RBD_domain_sf"/>
</dbReference>
<dbReference type="SUPFAM" id="SSF54928">
    <property type="entry name" value="RNA-binding domain, RBD"/>
    <property type="match status" value="1"/>
</dbReference>
<dbReference type="Gene3D" id="3.30.70.330">
    <property type="match status" value="1"/>
</dbReference>
<evidence type="ECO:0000259" key="5">
    <source>
        <dbReference type="PROSITE" id="PS50878"/>
    </source>
</evidence>
<feature type="region of interest" description="Disordered" evidence="3">
    <location>
        <begin position="369"/>
        <end position="394"/>
    </location>
</feature>
<dbReference type="GO" id="GO:0006281">
    <property type="term" value="P:DNA repair"/>
    <property type="evidence" value="ECO:0007669"/>
    <property type="project" value="InterPro"/>
</dbReference>
<dbReference type="InterPro" id="IPR005135">
    <property type="entry name" value="Endo/exonuclease/phosphatase"/>
</dbReference>
<dbReference type="GO" id="GO:0004519">
    <property type="term" value="F:endonuclease activity"/>
    <property type="evidence" value="ECO:0007669"/>
    <property type="project" value="InterPro"/>
</dbReference>
<dbReference type="PROSITE" id="PS50878">
    <property type="entry name" value="RT_POL"/>
    <property type="match status" value="1"/>
</dbReference>
<accession>A0A392LY91</accession>
<feature type="region of interest" description="Disordered" evidence="3">
    <location>
        <begin position="472"/>
        <end position="491"/>
    </location>
</feature>
<dbReference type="EMBL" id="LXQA010000511">
    <property type="protein sequence ID" value="MCH79933.1"/>
    <property type="molecule type" value="Genomic_DNA"/>
</dbReference>
<dbReference type="GO" id="GO:0003964">
    <property type="term" value="F:RNA-directed DNA polymerase activity"/>
    <property type="evidence" value="ECO:0007669"/>
    <property type="project" value="UniProtKB-KW"/>
</dbReference>
<evidence type="ECO:0000256" key="3">
    <source>
        <dbReference type="SAM" id="MobiDB-lite"/>
    </source>
</evidence>
<feature type="coiled-coil region" evidence="2">
    <location>
        <begin position="940"/>
        <end position="967"/>
    </location>
</feature>
<dbReference type="InterPro" id="IPR000504">
    <property type="entry name" value="RRM_dom"/>
</dbReference>
<feature type="compositionally biased region" description="Polar residues" evidence="3">
    <location>
        <begin position="524"/>
        <end position="533"/>
    </location>
</feature>
<dbReference type="PROSITE" id="PS00726">
    <property type="entry name" value="AP_NUCLEASE_F1_1"/>
    <property type="match status" value="1"/>
</dbReference>
<keyword evidence="6" id="KW-0808">Transferase</keyword>
<feature type="compositionally biased region" description="Basic and acidic residues" evidence="3">
    <location>
        <begin position="546"/>
        <end position="559"/>
    </location>
</feature>
<dbReference type="InterPro" id="IPR036691">
    <property type="entry name" value="Endo/exonu/phosph_ase_sf"/>
</dbReference>
<feature type="domain" description="Reverse transcriptase" evidence="5">
    <location>
        <begin position="1127"/>
        <end position="1312"/>
    </location>
</feature>
<name>A0A392LY91_9FABA</name>
<keyword evidence="7" id="KW-1185">Reference proteome</keyword>
<keyword evidence="2" id="KW-0175">Coiled coil</keyword>
<feature type="domain" description="RRM" evidence="4">
    <location>
        <begin position="24"/>
        <end position="109"/>
    </location>
</feature>
<dbReference type="CDD" id="cd00590">
    <property type="entry name" value="RRM_SF"/>
    <property type="match status" value="1"/>
</dbReference>
<dbReference type="InterPro" id="IPR000477">
    <property type="entry name" value="RT_dom"/>
</dbReference>
<dbReference type="Pfam" id="PF00078">
    <property type="entry name" value="RVT_1"/>
    <property type="match status" value="1"/>
</dbReference>
<dbReference type="SUPFAM" id="SSF56219">
    <property type="entry name" value="DNase I-like"/>
    <property type="match status" value="1"/>
</dbReference>
<keyword evidence="6" id="KW-0695">RNA-directed DNA polymerase</keyword>
<keyword evidence="1" id="KW-0694">RNA-binding</keyword>
<dbReference type="InterPro" id="IPR012677">
    <property type="entry name" value="Nucleotide-bd_a/b_plait_sf"/>
</dbReference>
<feature type="non-terminal residue" evidence="6">
    <location>
        <position position="1312"/>
    </location>
</feature>
<comment type="caution">
    <text evidence="6">The sequence shown here is derived from an EMBL/GenBank/DDBJ whole genome shotgun (WGS) entry which is preliminary data.</text>
</comment>
<feature type="region of interest" description="Disordered" evidence="3">
    <location>
        <begin position="522"/>
        <end position="564"/>
    </location>
</feature>
<evidence type="ECO:0000313" key="7">
    <source>
        <dbReference type="Proteomes" id="UP000265520"/>
    </source>
</evidence>
<evidence type="ECO:0000256" key="2">
    <source>
        <dbReference type="SAM" id="Coils"/>
    </source>
</evidence>
<evidence type="ECO:0000256" key="1">
    <source>
        <dbReference type="PROSITE-ProRule" id="PRU00176"/>
    </source>
</evidence>
<dbReference type="InterPro" id="IPR052343">
    <property type="entry name" value="Retrotransposon-Effector_Assoc"/>
</dbReference>
<evidence type="ECO:0000259" key="4">
    <source>
        <dbReference type="PROSITE" id="PS50102"/>
    </source>
</evidence>
<reference evidence="6 7" key="1">
    <citation type="journal article" date="2018" name="Front. Plant Sci.">
        <title>Red Clover (Trifolium pratense) and Zigzag Clover (T. medium) - A Picture of Genomic Similarities and Differences.</title>
        <authorList>
            <person name="Dluhosova J."/>
            <person name="Istvanek J."/>
            <person name="Nedelnik J."/>
            <person name="Repkova J."/>
        </authorList>
    </citation>
    <scope>NUCLEOTIDE SEQUENCE [LARGE SCALE GENOMIC DNA]</scope>
    <source>
        <strain evidence="7">cv. 10/8</strain>
        <tissue evidence="6">Leaf</tissue>
    </source>
</reference>
<dbReference type="Pfam" id="PF00076">
    <property type="entry name" value="RRM_1"/>
    <property type="match status" value="1"/>
</dbReference>
<evidence type="ECO:0000313" key="6">
    <source>
        <dbReference type="EMBL" id="MCH79933.1"/>
    </source>
</evidence>
<dbReference type="Gene3D" id="3.60.10.10">
    <property type="entry name" value="Endonuclease/exonuclease/phosphatase"/>
    <property type="match status" value="1"/>
</dbReference>
<keyword evidence="6" id="KW-0548">Nucleotidyltransferase</keyword>
<dbReference type="Proteomes" id="UP000265520">
    <property type="component" value="Unassembled WGS sequence"/>
</dbReference>
<sequence length="1312" mass="152546">MVVPRRRRRDRKAEGRTDKKVDSTTFYFTNFPEEVHLQELIYRFSKFGEIVDIYIPEKRNKFGKYFGFVRFRGAEDVKLIEAKMKEVWFGTYKLWANVARFVKIDEGGRTTKYRENREERKTKEWKIKAKEGDTVKLPKTSQDSKRTEFLSYAEAAGGKVEKMKEQDNQNRHQEKQKEWYGIIYESAEEDRSWAKKGLVGIVNHPEEVQMLQQKILDVGFSTIRIIPMGGRKVFIQPTEDEDLWALIKDAEDYFNHWFVKIREWNPSEVSVDRVVWIRIFGTPVHAWKEDFFKKIAESFGEFLVLDWDTCHKRRFDFARVLIKTSASSFINQLEKVKIDNSFFVIRVLEELEYINGIRFPSNKQVIQISEEEEEESNSHPWFEHEEEDDRDANSQNMEREYNSFNEAWEKEVGSDRGGADIDLLEYQRSNCSIGASGNKTSGSEKNLNHLEIGTKPLHGDKSQEAISKNLPDGILGQKYRPNSMESQQDPIVASKTHEPIQPFIAQDLSVKELSSIDKEKHVLTEQQHSSEAPTQHIHEPQQSQTTEKEDQEQSKNRVDARRRRRVFPKLKDLARIKPKKMKKKRKQRSKELQANEEGIDISSSSNQVNVSLGSSISGEVSEWRKWVILHDQPERVANNVWEFGKEVELVCENEEGGKAKKLDVRRLIAANRPDVISIQESKLENIDRRLCTNLWGSDDFEFVSKVADGRAGGILMMWNKNSFILQTTTTLSFALLIKGIWVKENVQVILLSVYAPCDRKNKLDCWSEIKGALESHSGGLFCVMGDFNSICSEDERKGADKNSRTVEIDEFNNFILEAALVDLPMAGKRFTWWRSNGSSMSRIDRFLVSEAWLLRWPNCSVWGMDRSLSDHCPITLINKVLDWGPKPFRMLKCWRDIEGYQGFVRDKLKDMHIEGWGGYILKEKFKRIKKDLKEWHKLHSSNLGERIQKAKERLNSLDLKHQDMELGEIDSQERLEAIASLHNLSNLECSIMWQRARLKWLKEGDANTKFFHQSVNYRRNINSIQCIDKDGVLIDDVNDIKEEVVTHFQNQFRKRNMTRPKLNNLAFKQLEEEEADFLIKGFSEEEIKKAVWDCDSEKSPGPDGVTFGFIKDFWVDLKHDFSRFLTEFHKNGKLVKGINSSFIALIPKKDNPAKLNDFRPISLVGCAYKVLSKVLANRMKTIMPKLISETQSAFVQGRQILDGVLIANEVIDEAKRLKREVLFFKVDFEKAYDSVDWGFLDFVMGKMHFPVKWRIWIRECIRTPSISVLINGSPSKEFKMERGLRQGDPLSPFLFLLVAEGFNILMSKAVEV</sequence>
<dbReference type="GO" id="GO:0003723">
    <property type="term" value="F:RNA binding"/>
    <property type="evidence" value="ECO:0007669"/>
    <property type="project" value="UniProtKB-UniRule"/>
</dbReference>
<gene>
    <name evidence="6" type="ORF">A2U01_0000695</name>
</gene>